<evidence type="ECO:0000256" key="2">
    <source>
        <dbReference type="ARBA" id="ARBA00023157"/>
    </source>
</evidence>
<evidence type="ECO:0000313" key="5">
    <source>
        <dbReference type="EMBL" id="KAF2200019.1"/>
    </source>
</evidence>
<gene>
    <name evidence="5" type="ORF">GQ43DRAFT_397380</name>
</gene>
<feature type="domain" description="PITH" evidence="4">
    <location>
        <begin position="132"/>
        <end position="334"/>
    </location>
</feature>
<proteinExistence type="inferred from homology"/>
<comment type="caution">
    <text evidence="5">The sequence shown here is derived from an EMBL/GenBank/DDBJ whole genome shotgun (WGS) entry which is preliminary data.</text>
</comment>
<dbReference type="Proteomes" id="UP000799536">
    <property type="component" value="Unassembled WGS sequence"/>
</dbReference>
<dbReference type="CDD" id="cd02947">
    <property type="entry name" value="TRX_family"/>
    <property type="match status" value="1"/>
</dbReference>
<organism evidence="5 6">
    <name type="scientific">Delitschia confertaspora ATCC 74209</name>
    <dbReference type="NCBI Taxonomy" id="1513339"/>
    <lineage>
        <taxon>Eukaryota</taxon>
        <taxon>Fungi</taxon>
        <taxon>Dikarya</taxon>
        <taxon>Ascomycota</taxon>
        <taxon>Pezizomycotina</taxon>
        <taxon>Dothideomycetes</taxon>
        <taxon>Pleosporomycetidae</taxon>
        <taxon>Pleosporales</taxon>
        <taxon>Delitschiaceae</taxon>
        <taxon>Delitschia</taxon>
    </lineage>
</organism>
<dbReference type="InterPro" id="IPR013766">
    <property type="entry name" value="Thioredoxin_domain"/>
</dbReference>
<evidence type="ECO:0000256" key="1">
    <source>
        <dbReference type="ARBA" id="ARBA00008987"/>
    </source>
</evidence>
<dbReference type="Pfam" id="PF00085">
    <property type="entry name" value="Thioredoxin"/>
    <property type="match status" value="1"/>
</dbReference>
<dbReference type="OrthoDB" id="2121326at2759"/>
<evidence type="ECO:0000259" key="3">
    <source>
        <dbReference type="PROSITE" id="PS51352"/>
    </source>
</evidence>
<dbReference type="InterPro" id="IPR010400">
    <property type="entry name" value="PITH_dom"/>
</dbReference>
<keyword evidence="2" id="KW-1015">Disulfide bond</keyword>
<dbReference type="Pfam" id="PF06201">
    <property type="entry name" value="PITH"/>
    <property type="match status" value="1"/>
</dbReference>
<name>A0A9P4MNY6_9PLEO</name>
<dbReference type="GO" id="GO:0005737">
    <property type="term" value="C:cytoplasm"/>
    <property type="evidence" value="ECO:0007669"/>
    <property type="project" value="UniProtKB-ARBA"/>
</dbReference>
<dbReference type="PROSITE" id="PS51352">
    <property type="entry name" value="THIOREDOXIN_2"/>
    <property type="match status" value="1"/>
</dbReference>
<evidence type="ECO:0000313" key="6">
    <source>
        <dbReference type="Proteomes" id="UP000799536"/>
    </source>
</evidence>
<dbReference type="EMBL" id="ML994043">
    <property type="protein sequence ID" value="KAF2200019.1"/>
    <property type="molecule type" value="Genomic_DNA"/>
</dbReference>
<dbReference type="InterPro" id="IPR036249">
    <property type="entry name" value="Thioredoxin-like_sf"/>
</dbReference>
<dbReference type="Gene3D" id="2.60.120.470">
    <property type="entry name" value="PITH domain"/>
    <property type="match status" value="1"/>
</dbReference>
<dbReference type="InterPro" id="IPR008979">
    <property type="entry name" value="Galactose-bd-like_sf"/>
</dbReference>
<dbReference type="Gene3D" id="3.40.30.10">
    <property type="entry name" value="Glutaredoxin"/>
    <property type="match status" value="1"/>
</dbReference>
<comment type="similarity">
    <text evidence="1">Belongs to the thioredoxin family.</text>
</comment>
<sequence length="336" mass="36850">MANAVQITSPAQFNLLISSTRIVVVNFYNPEETTCKAIAPVYEQLAERLFQPNALVFATVNIPEQPQVAQSYGITTPPTFMIFKESRQVSKIQGAKLNELSDAVKRLAAEADQTSGSFGKHKGESSSSGMWRGADLPRGYTDITSQVDVRGLELLNADSDFGSVRTLFEESKPATLATGKGKGAASGAESKKDWVESDVDEQLMLFMPFTSTVKVHTLHLTSLPPKSDDDDDAPMRPKTIRLYTNRAHNLGFEEADDIPATQTLELKPTDWNEETGTAKAELRFVKFQNISSLVVFVVDGDGESDKVRLDRVRIIGDSGEKRDMGKLEKIGDEAGE</sequence>
<protein>
    <submittedName>
        <fullName evidence="5">DUF1000-domain-containing protein</fullName>
    </submittedName>
</protein>
<keyword evidence="6" id="KW-1185">Reference proteome</keyword>
<dbReference type="SUPFAM" id="SSF49785">
    <property type="entry name" value="Galactose-binding domain-like"/>
    <property type="match status" value="1"/>
</dbReference>
<dbReference type="AlphaFoldDB" id="A0A9P4MNY6"/>
<dbReference type="InterPro" id="IPR037047">
    <property type="entry name" value="PITH_dom_sf"/>
</dbReference>
<reference evidence="5" key="1">
    <citation type="journal article" date="2020" name="Stud. Mycol.">
        <title>101 Dothideomycetes genomes: a test case for predicting lifestyles and emergence of pathogens.</title>
        <authorList>
            <person name="Haridas S."/>
            <person name="Albert R."/>
            <person name="Binder M."/>
            <person name="Bloem J."/>
            <person name="Labutti K."/>
            <person name="Salamov A."/>
            <person name="Andreopoulos B."/>
            <person name="Baker S."/>
            <person name="Barry K."/>
            <person name="Bills G."/>
            <person name="Bluhm B."/>
            <person name="Cannon C."/>
            <person name="Castanera R."/>
            <person name="Culley D."/>
            <person name="Daum C."/>
            <person name="Ezra D."/>
            <person name="Gonzalez J."/>
            <person name="Henrissat B."/>
            <person name="Kuo A."/>
            <person name="Liang C."/>
            <person name="Lipzen A."/>
            <person name="Lutzoni F."/>
            <person name="Magnuson J."/>
            <person name="Mondo S."/>
            <person name="Nolan M."/>
            <person name="Ohm R."/>
            <person name="Pangilinan J."/>
            <person name="Park H.-J."/>
            <person name="Ramirez L."/>
            <person name="Alfaro M."/>
            <person name="Sun H."/>
            <person name="Tritt A."/>
            <person name="Yoshinaga Y."/>
            <person name="Zwiers L.-H."/>
            <person name="Turgeon B."/>
            <person name="Goodwin S."/>
            <person name="Spatafora J."/>
            <person name="Crous P."/>
            <person name="Grigoriev I."/>
        </authorList>
    </citation>
    <scope>NUCLEOTIDE SEQUENCE</scope>
    <source>
        <strain evidence="5">ATCC 74209</strain>
    </source>
</reference>
<feature type="domain" description="Thioredoxin" evidence="3">
    <location>
        <begin position="1"/>
        <end position="109"/>
    </location>
</feature>
<dbReference type="SUPFAM" id="SSF52833">
    <property type="entry name" value="Thioredoxin-like"/>
    <property type="match status" value="1"/>
</dbReference>
<dbReference type="PANTHER" id="PTHR46115">
    <property type="entry name" value="THIOREDOXIN-LIKE PROTEIN 1"/>
    <property type="match status" value="1"/>
</dbReference>
<evidence type="ECO:0000259" key="4">
    <source>
        <dbReference type="PROSITE" id="PS51532"/>
    </source>
</evidence>
<dbReference type="PROSITE" id="PS51532">
    <property type="entry name" value="PITH"/>
    <property type="match status" value="1"/>
</dbReference>
<accession>A0A9P4MNY6</accession>